<accession>A0A384WJX8</accession>
<gene>
    <name evidence="1" type="ORF">KF5_036</name>
</gene>
<protein>
    <submittedName>
        <fullName evidence="1">Putative structural protein</fullName>
    </submittedName>
</protein>
<sequence>MNDIEARERINQELTNGWATHSATVDIAYEGDGYKPQPGKAYIEVIFSVESTSSQSLGDEGNRSFIRDGVVHVNVYTPANNGNAFAAHIYAMAVRDIFEGKHFGDLWFWECKASPAGNDGTYNVAYANCAFRFQQIK</sequence>
<organism evidence="1 2">
    <name type="scientific">Vibrio phage vB_VpaS_KF5</name>
    <dbReference type="NCBI Taxonomy" id="2041476"/>
    <lineage>
        <taxon>Viruses</taxon>
        <taxon>Duplodnaviria</taxon>
        <taxon>Heunggongvirae</taxon>
        <taxon>Uroviricota</taxon>
        <taxon>Caudoviricetes</taxon>
        <taxon>Mardecavirus</taxon>
        <taxon>Mardecavirus SSP002</taxon>
    </lineage>
</organism>
<dbReference type="InterPro" id="IPR025395">
    <property type="entry name" value="Phage_tail_terminator-like"/>
</dbReference>
<evidence type="ECO:0000313" key="2">
    <source>
        <dbReference type="Proteomes" id="UP000257560"/>
    </source>
</evidence>
<reference evidence="1 2" key="1">
    <citation type="submission" date="2017-08" db="EMBL/GenBank/DDBJ databases">
        <title>Complete genome sequence of bacteriophage vB_VpaS_KF5.</title>
        <authorList>
            <person name="Yu J."/>
            <person name="Kwak S.-J."/>
            <person name="Lim J.-A."/>
            <person name="Chang H.-J."/>
        </authorList>
    </citation>
    <scope>NUCLEOTIDE SEQUENCE [LARGE SCALE GENOMIC DNA]</scope>
</reference>
<dbReference type="EMBL" id="MF754115">
    <property type="protein sequence ID" value="ATI19346.1"/>
    <property type="molecule type" value="Genomic_DNA"/>
</dbReference>
<dbReference type="Proteomes" id="UP000257560">
    <property type="component" value="Segment"/>
</dbReference>
<name>A0A384WJX8_9CAUD</name>
<dbReference type="Gene3D" id="3.30.2000.20">
    <property type="match status" value="1"/>
</dbReference>
<dbReference type="Pfam" id="PF13554">
    <property type="entry name" value="Phage_tail_terminator_5"/>
    <property type="match status" value="1"/>
</dbReference>
<proteinExistence type="predicted"/>
<dbReference type="SMR" id="A0A384WJX8"/>
<evidence type="ECO:0000313" key="1">
    <source>
        <dbReference type="EMBL" id="ATI19346.1"/>
    </source>
</evidence>